<evidence type="ECO:0000313" key="12">
    <source>
        <dbReference type="Proteomes" id="UP000199126"/>
    </source>
</evidence>
<comment type="catalytic activity">
    <reaction evidence="9">
        <text>O-phospho-L-threonine + H(+) = (R)-1-aminopropan-2-yl phosphate + CO2</text>
        <dbReference type="Rhea" id="RHEA:11492"/>
        <dbReference type="ChEBI" id="CHEBI:15378"/>
        <dbReference type="ChEBI" id="CHEBI:16526"/>
        <dbReference type="ChEBI" id="CHEBI:58563"/>
        <dbReference type="ChEBI" id="CHEBI:58675"/>
        <dbReference type="EC" id="4.1.1.81"/>
    </reaction>
</comment>
<dbReference type="InterPro" id="IPR015421">
    <property type="entry name" value="PyrdxlP-dep_Trfase_major"/>
</dbReference>
<dbReference type="SUPFAM" id="SSF53383">
    <property type="entry name" value="PLP-dependent transferases"/>
    <property type="match status" value="1"/>
</dbReference>
<dbReference type="InterPro" id="IPR015424">
    <property type="entry name" value="PyrdxlP-dep_Trfase"/>
</dbReference>
<dbReference type="PROSITE" id="PS00105">
    <property type="entry name" value="AA_TRANSFER_CLASS_1"/>
    <property type="match status" value="1"/>
</dbReference>
<evidence type="ECO:0000256" key="9">
    <source>
        <dbReference type="ARBA" id="ARBA00048531"/>
    </source>
</evidence>
<dbReference type="Pfam" id="PF00155">
    <property type="entry name" value="Aminotran_1_2"/>
    <property type="match status" value="1"/>
</dbReference>
<dbReference type="InterPro" id="IPR005860">
    <property type="entry name" value="CobD"/>
</dbReference>
<evidence type="ECO:0000259" key="10">
    <source>
        <dbReference type="Pfam" id="PF00155"/>
    </source>
</evidence>
<dbReference type="GO" id="GO:0009236">
    <property type="term" value="P:cobalamin biosynthetic process"/>
    <property type="evidence" value="ECO:0007669"/>
    <property type="project" value="UniProtKB-UniPathway"/>
</dbReference>
<protein>
    <recommendedName>
        <fullName evidence="4">threonine-phosphate decarboxylase</fullName>
        <ecNumber evidence="4">4.1.1.81</ecNumber>
    </recommendedName>
    <alternativeName>
        <fullName evidence="8">L-threonine-O-3-phosphate decarboxylase</fullName>
    </alternativeName>
</protein>
<sequence>MDPEALPDVEHVPHGGVADARILDFSANINPARPRGVTAVYDAAFAASSRYHTDDYTEYRTAAAQYSGCDPKHVVPTAGGLIAIRLALGVTVSPGDSVAVPAPSFGEYAREVRLQGGEVEFVDADSVLDIDPEPHSVVVVCNPNNPTGKLYDPGELQWFAQQCRRADTTLLVDEAFLDFTNSPSIGGMRGVVVARSLTKMFGLPGLRAGYAVASDDLRERLETARPAWGLSTPAADVGAYCMQQEEFVAETRERIERERTRMRDVLSYEFDVRESGAPFLLLDVGDRDVQTVVETTRERGVAIRDATTFRGLDSHVRVAVKRAEENDRLLDALRDV</sequence>
<dbReference type="PANTHER" id="PTHR42885">
    <property type="entry name" value="HISTIDINOL-PHOSPHATE AMINOTRANSFERASE-RELATED"/>
    <property type="match status" value="1"/>
</dbReference>
<dbReference type="OrthoDB" id="39225at2157"/>
<dbReference type="InterPro" id="IPR015422">
    <property type="entry name" value="PyrdxlP-dep_Trfase_small"/>
</dbReference>
<dbReference type="Gene3D" id="3.40.640.10">
    <property type="entry name" value="Type I PLP-dependent aspartate aminotransferase-like (Major domain)"/>
    <property type="match status" value="1"/>
</dbReference>
<dbReference type="CDD" id="cd00609">
    <property type="entry name" value="AAT_like"/>
    <property type="match status" value="1"/>
</dbReference>
<keyword evidence="12" id="KW-1185">Reference proteome</keyword>
<accession>A0A1H8W0D2</accession>
<feature type="domain" description="Aminotransferase class I/classII large" evidence="10">
    <location>
        <begin position="23"/>
        <end position="333"/>
    </location>
</feature>
<dbReference type="UniPathway" id="UPA00148"/>
<evidence type="ECO:0000256" key="6">
    <source>
        <dbReference type="ARBA" id="ARBA00022898"/>
    </source>
</evidence>
<evidence type="ECO:0000256" key="2">
    <source>
        <dbReference type="ARBA" id="ARBA00003444"/>
    </source>
</evidence>
<comment type="pathway">
    <text evidence="3">Cofactor biosynthesis; adenosylcobalamin biosynthesis.</text>
</comment>
<evidence type="ECO:0000256" key="3">
    <source>
        <dbReference type="ARBA" id="ARBA00004953"/>
    </source>
</evidence>
<evidence type="ECO:0000256" key="7">
    <source>
        <dbReference type="ARBA" id="ARBA00023239"/>
    </source>
</evidence>
<gene>
    <name evidence="11" type="ORF">SAMN04487948_12177</name>
</gene>
<dbReference type="GO" id="GO:0030170">
    <property type="term" value="F:pyridoxal phosphate binding"/>
    <property type="evidence" value="ECO:0007669"/>
    <property type="project" value="InterPro"/>
</dbReference>
<dbReference type="NCBIfam" id="TIGR01140">
    <property type="entry name" value="L_thr_O3P_dcar"/>
    <property type="match status" value="1"/>
</dbReference>
<dbReference type="EMBL" id="FODV01000021">
    <property type="protein sequence ID" value="SEP20973.1"/>
    <property type="molecule type" value="Genomic_DNA"/>
</dbReference>
<evidence type="ECO:0000256" key="8">
    <source>
        <dbReference type="ARBA" id="ARBA00029996"/>
    </source>
</evidence>
<keyword evidence="7" id="KW-0456">Lyase</keyword>
<dbReference type="GO" id="GO:0048472">
    <property type="term" value="F:threonine-phosphate decarboxylase activity"/>
    <property type="evidence" value="ECO:0007669"/>
    <property type="project" value="UniProtKB-EC"/>
</dbReference>
<organism evidence="11 12">
    <name type="scientific">Halogranum amylolyticum</name>
    <dbReference type="NCBI Taxonomy" id="660520"/>
    <lineage>
        <taxon>Archaea</taxon>
        <taxon>Methanobacteriati</taxon>
        <taxon>Methanobacteriota</taxon>
        <taxon>Stenosarchaea group</taxon>
        <taxon>Halobacteria</taxon>
        <taxon>Halobacteriales</taxon>
        <taxon>Haloferacaceae</taxon>
    </lineage>
</organism>
<dbReference type="RefSeq" id="WP_089827460.1">
    <property type="nucleotide sequence ID" value="NZ_FODV01000021.1"/>
</dbReference>
<evidence type="ECO:0000256" key="4">
    <source>
        <dbReference type="ARBA" id="ARBA00012285"/>
    </source>
</evidence>
<name>A0A1H8W0D2_9EURY</name>
<dbReference type="InterPro" id="IPR004838">
    <property type="entry name" value="NHTrfase_class1_PyrdxlP-BS"/>
</dbReference>
<dbReference type="EC" id="4.1.1.81" evidence="4"/>
<evidence type="ECO:0000256" key="1">
    <source>
        <dbReference type="ARBA" id="ARBA00001933"/>
    </source>
</evidence>
<dbReference type="PANTHER" id="PTHR42885:SF1">
    <property type="entry name" value="THREONINE-PHOSPHATE DECARBOXYLASE"/>
    <property type="match status" value="1"/>
</dbReference>
<dbReference type="InterPro" id="IPR004839">
    <property type="entry name" value="Aminotransferase_I/II_large"/>
</dbReference>
<comment type="cofactor">
    <cofactor evidence="1">
        <name>pyridoxal 5'-phosphate</name>
        <dbReference type="ChEBI" id="CHEBI:597326"/>
    </cofactor>
</comment>
<evidence type="ECO:0000313" key="11">
    <source>
        <dbReference type="EMBL" id="SEP20973.1"/>
    </source>
</evidence>
<dbReference type="AlphaFoldDB" id="A0A1H8W0D2"/>
<evidence type="ECO:0000256" key="5">
    <source>
        <dbReference type="ARBA" id="ARBA00022573"/>
    </source>
</evidence>
<keyword evidence="5" id="KW-0169">Cobalamin biosynthesis</keyword>
<reference evidence="12" key="1">
    <citation type="submission" date="2016-10" db="EMBL/GenBank/DDBJ databases">
        <authorList>
            <person name="Varghese N."/>
            <person name="Submissions S."/>
        </authorList>
    </citation>
    <scope>NUCLEOTIDE SEQUENCE [LARGE SCALE GENOMIC DNA]</scope>
    <source>
        <strain evidence="12">CGMCC 1.10121</strain>
    </source>
</reference>
<keyword evidence="6" id="KW-0663">Pyridoxal phosphate</keyword>
<comment type="function">
    <text evidence="2">Decarboxylates L-threonine-O-3-phosphate to yield (R)-1-amino-2-propanol O-2-phosphate, the precursor for the linkage between the nucleotide loop and the corrin ring in cobalamin.</text>
</comment>
<dbReference type="Proteomes" id="UP000199126">
    <property type="component" value="Unassembled WGS sequence"/>
</dbReference>
<proteinExistence type="predicted"/>
<dbReference type="Gene3D" id="3.90.1150.10">
    <property type="entry name" value="Aspartate Aminotransferase, domain 1"/>
    <property type="match status" value="1"/>
</dbReference>